<sequence>MSHRRTDAPCGLDETEVGNALPSELAQEVGGSERRELERIAGHGWSHGLPVPTMRGAHGVELLTRGCGEEHGVRVEATDPLGIQGKGLHGLADLYVRTAPACG</sequence>
<evidence type="ECO:0000313" key="1">
    <source>
        <dbReference type="EMBL" id="CAB4754998.1"/>
    </source>
</evidence>
<organism evidence="1">
    <name type="scientific">freshwater metagenome</name>
    <dbReference type="NCBI Taxonomy" id="449393"/>
    <lineage>
        <taxon>unclassified sequences</taxon>
        <taxon>metagenomes</taxon>
        <taxon>ecological metagenomes</taxon>
    </lineage>
</organism>
<reference evidence="1" key="1">
    <citation type="submission" date="2020-05" db="EMBL/GenBank/DDBJ databases">
        <authorList>
            <person name="Chiriac C."/>
            <person name="Salcher M."/>
            <person name="Ghai R."/>
            <person name="Kavagutti S V."/>
        </authorList>
    </citation>
    <scope>NUCLEOTIDE SEQUENCE</scope>
</reference>
<protein>
    <submittedName>
        <fullName evidence="1">Unannotated protein</fullName>
    </submittedName>
</protein>
<dbReference type="AlphaFoldDB" id="A0A6J6U6W8"/>
<name>A0A6J6U6W8_9ZZZZ</name>
<gene>
    <name evidence="1" type="ORF">UFOPK2754_02038</name>
</gene>
<dbReference type="EMBL" id="CAEZYR010000079">
    <property type="protein sequence ID" value="CAB4754998.1"/>
    <property type="molecule type" value="Genomic_DNA"/>
</dbReference>
<proteinExistence type="predicted"/>
<accession>A0A6J6U6W8</accession>